<dbReference type="EMBL" id="JAVDQF010000001">
    <property type="protein sequence ID" value="MDR6270615.1"/>
    <property type="molecule type" value="Genomic_DNA"/>
</dbReference>
<keyword evidence="2" id="KW-1185">Reference proteome</keyword>
<accession>A0ABU1JE13</accession>
<sequence length="135" mass="15009">MTDYKLPVLRRLSADEVVPGMTIAGKVGDLIVIGKADHCLGTGIWYTEDGFLLGYGKGHYDLLAEAPPITLPQEMGAVIRYFNGEFTEIAHRVTTLSRAWRVDGFEESFSDEDILARLPSESYEIATWTKPGDQK</sequence>
<reference evidence="1 2" key="1">
    <citation type="submission" date="2023-07" db="EMBL/GenBank/DDBJ databases">
        <title>Sequencing the genomes of 1000 actinobacteria strains.</title>
        <authorList>
            <person name="Klenk H.-P."/>
        </authorList>
    </citation>
    <scope>NUCLEOTIDE SEQUENCE [LARGE SCALE GENOMIC DNA]</scope>
    <source>
        <strain evidence="1 2">DSM 14555</strain>
    </source>
</reference>
<evidence type="ECO:0000313" key="2">
    <source>
        <dbReference type="Proteomes" id="UP001185069"/>
    </source>
</evidence>
<proteinExistence type="predicted"/>
<evidence type="ECO:0000313" key="1">
    <source>
        <dbReference type="EMBL" id="MDR6270615.1"/>
    </source>
</evidence>
<organism evidence="1 2">
    <name type="scientific">Arthrobacter russicus</name>
    <dbReference type="NCBI Taxonomy" id="172040"/>
    <lineage>
        <taxon>Bacteria</taxon>
        <taxon>Bacillati</taxon>
        <taxon>Actinomycetota</taxon>
        <taxon>Actinomycetes</taxon>
        <taxon>Micrococcales</taxon>
        <taxon>Micrococcaceae</taxon>
        <taxon>Arthrobacter</taxon>
    </lineage>
</organism>
<comment type="caution">
    <text evidence="1">The sequence shown here is derived from an EMBL/GenBank/DDBJ whole genome shotgun (WGS) entry which is preliminary data.</text>
</comment>
<dbReference type="Proteomes" id="UP001185069">
    <property type="component" value="Unassembled WGS sequence"/>
</dbReference>
<name>A0ABU1JE13_9MICC</name>
<gene>
    <name evidence="1" type="ORF">JOE69_002853</name>
</gene>
<dbReference type="RefSeq" id="WP_309799802.1">
    <property type="nucleotide sequence ID" value="NZ_BAAAHY010000012.1"/>
</dbReference>
<protein>
    <submittedName>
        <fullName evidence="1">Uncharacterized protein</fullName>
    </submittedName>
</protein>